<evidence type="ECO:0000313" key="2">
    <source>
        <dbReference type="Proteomes" id="UP000187209"/>
    </source>
</evidence>
<dbReference type="Pfam" id="PF02995">
    <property type="entry name" value="DUF229"/>
    <property type="match status" value="1"/>
</dbReference>
<dbReference type="Proteomes" id="UP000187209">
    <property type="component" value="Unassembled WGS sequence"/>
</dbReference>
<dbReference type="GO" id="GO:0005615">
    <property type="term" value="C:extracellular space"/>
    <property type="evidence" value="ECO:0007669"/>
    <property type="project" value="TreeGrafter"/>
</dbReference>
<name>A0A1R2BY61_9CILI</name>
<sequence>MSPKPKVSENDNIKVLSNNQFTYKPKDFDIDDTELLRDIGLSCVPESFGYSQQRGQEVFPYYGYPKCSIVNKQNDTYLYIDRKSNLLYMNCPDDNNGYYLTGPVGKNKIAKSDELENIWTVSKYTSPVDASNLEFGLGSCGGEEKLVQGFMSPILNHTLYKSAKDLATSKPKIIFFLTLDSMSRRHSFRKIPKVINFLNSLNQNTSNFSVFDYKLHNILGPNSVSNQVPIFGKKENFVNSFEGKQEIDYLKDNAIWTILKKKGFISFLGLENCDSYFPSSLGRRPKVDYSVGPFYCAVQKFAATSFDKEFTLTQRCLGGHMTHYYILNYTTNLVRMHKELMIKDRNDKDLHINGPNMFLYLHLNAAHEATGLHAETLNDDIYDFLKGFLEEFEKYWDVFIFLQADHGMRYGNWFNDLDAYQENKLPSLFVIANNELLNKYTKSYHCLSSNTERLTSKLDLRETALYLGGVVEESVYSINLLTKIASKSRTCKDISIEPWDCSCVKMTEINLEDEKISLLLGSLKEYAEHTINSVSYANSMYPLGKICKHITLDNITKVYHVDVSNIHEFFKVEIESNTQKGMKFQINFFIAADDLNMMRNKYMFRVEKTAFSGNPIKARILNISRMDKFAGPCELKARNAGIKAEFCACVED</sequence>
<comment type="caution">
    <text evidence="1">The sequence shown here is derived from an EMBL/GenBank/DDBJ whole genome shotgun (WGS) entry which is preliminary data.</text>
</comment>
<reference evidence="1 2" key="1">
    <citation type="submission" date="2016-11" db="EMBL/GenBank/DDBJ databases">
        <title>The macronuclear genome of Stentor coeruleus: a giant cell with tiny introns.</title>
        <authorList>
            <person name="Slabodnick M."/>
            <person name="Ruby J.G."/>
            <person name="Reiff S.B."/>
            <person name="Swart E.C."/>
            <person name="Gosai S."/>
            <person name="Prabakaran S."/>
            <person name="Witkowska E."/>
            <person name="Larue G.E."/>
            <person name="Fisher S."/>
            <person name="Freeman R.M."/>
            <person name="Gunawardena J."/>
            <person name="Chu W."/>
            <person name="Stover N.A."/>
            <person name="Gregory B.D."/>
            <person name="Nowacki M."/>
            <person name="Derisi J."/>
            <person name="Roy S.W."/>
            <person name="Marshall W.F."/>
            <person name="Sood P."/>
        </authorList>
    </citation>
    <scope>NUCLEOTIDE SEQUENCE [LARGE SCALE GENOMIC DNA]</scope>
    <source>
        <strain evidence="1">WM001</strain>
    </source>
</reference>
<dbReference type="InterPro" id="IPR004245">
    <property type="entry name" value="DUF229"/>
</dbReference>
<dbReference type="EMBL" id="MPUH01000368">
    <property type="protein sequence ID" value="OMJ81742.1"/>
    <property type="molecule type" value="Genomic_DNA"/>
</dbReference>
<gene>
    <name evidence="1" type="ORF">SteCoe_17735</name>
</gene>
<protein>
    <submittedName>
        <fullName evidence="1">Uncharacterized protein</fullName>
    </submittedName>
</protein>
<organism evidence="1 2">
    <name type="scientific">Stentor coeruleus</name>
    <dbReference type="NCBI Taxonomy" id="5963"/>
    <lineage>
        <taxon>Eukaryota</taxon>
        <taxon>Sar</taxon>
        <taxon>Alveolata</taxon>
        <taxon>Ciliophora</taxon>
        <taxon>Postciliodesmatophora</taxon>
        <taxon>Heterotrichea</taxon>
        <taxon>Heterotrichida</taxon>
        <taxon>Stentoridae</taxon>
        <taxon>Stentor</taxon>
    </lineage>
</organism>
<evidence type="ECO:0000313" key="1">
    <source>
        <dbReference type="EMBL" id="OMJ81742.1"/>
    </source>
</evidence>
<dbReference type="AlphaFoldDB" id="A0A1R2BY61"/>
<keyword evidence="2" id="KW-1185">Reference proteome</keyword>
<dbReference type="PANTHER" id="PTHR10974:SF1">
    <property type="entry name" value="FI08016P-RELATED"/>
    <property type="match status" value="1"/>
</dbReference>
<dbReference type="OrthoDB" id="413313at2759"/>
<accession>A0A1R2BY61</accession>
<dbReference type="PANTHER" id="PTHR10974">
    <property type="entry name" value="FI08016P-RELATED"/>
    <property type="match status" value="1"/>
</dbReference>
<proteinExistence type="predicted"/>